<evidence type="ECO:0000256" key="3">
    <source>
        <dbReference type="ARBA" id="ARBA00023002"/>
    </source>
</evidence>
<reference evidence="4 5" key="1">
    <citation type="journal article" date="2016" name="Nat. Commun.">
        <title>Ectomycorrhizal ecology is imprinted in the genome of the dominant symbiotic fungus Cenococcum geophilum.</title>
        <authorList>
            <consortium name="DOE Joint Genome Institute"/>
            <person name="Peter M."/>
            <person name="Kohler A."/>
            <person name="Ohm R.A."/>
            <person name="Kuo A."/>
            <person name="Krutzmann J."/>
            <person name="Morin E."/>
            <person name="Arend M."/>
            <person name="Barry K.W."/>
            <person name="Binder M."/>
            <person name="Choi C."/>
            <person name="Clum A."/>
            <person name="Copeland A."/>
            <person name="Grisel N."/>
            <person name="Haridas S."/>
            <person name="Kipfer T."/>
            <person name="LaButti K."/>
            <person name="Lindquist E."/>
            <person name="Lipzen A."/>
            <person name="Maire R."/>
            <person name="Meier B."/>
            <person name="Mihaltcheva S."/>
            <person name="Molinier V."/>
            <person name="Murat C."/>
            <person name="Poggeler S."/>
            <person name="Quandt C.A."/>
            <person name="Sperisen C."/>
            <person name="Tritt A."/>
            <person name="Tisserant E."/>
            <person name="Crous P.W."/>
            <person name="Henrissat B."/>
            <person name="Nehls U."/>
            <person name="Egli S."/>
            <person name="Spatafora J.W."/>
            <person name="Grigoriev I.V."/>
            <person name="Martin F.M."/>
        </authorList>
    </citation>
    <scope>NUCLEOTIDE SEQUENCE [LARGE SCALE GENOMIC DNA]</scope>
    <source>
        <strain evidence="4 5">CBS 207.34</strain>
    </source>
</reference>
<accession>A0A8E2FB36</accession>
<sequence length="571" mass="64351">MSAEDKQEADLIIIGSGIYGIQAARTYLEVHPDDCVIILEASSCPGGVWSEERMYDVFWTQTPLQTTEFSDQPLTNVSWNETYHGYFPAKYFTAYLSDYLKCHAYNGLSLMDRIIFNASVRRLQKEGWKWVAKIENSDSTYTAPKVIDASGHTTIPSLPEIPGAETFKGLSLHQKKFGKSDILSDSRYQHITVIGGAKSAADVAYAAAKAGKSVSWIIRKSGSGPAAYAPPTAPVKLYRNSNEAFHHRLMGTLCASVFSEQSWWSRFIYRTRIGNWILRGLWNTMQADGEKIANFNRADGKNNGFANLKPDTTVFWQNDSSGVLQRKDFFDVIASHVQVFRQDITHIGGHEVFLANKTSVNTDVIVYATGWKHLSPYIDDRTASELGLTIPKPTEDSQKAAKWRELDQRANNKILKRFPILSKPPPHYQHGQKEAPFRLYKSIIPVHDHSIAFIGKLMIGNHCYNAEVQALYAVAVLDHKIALPSEEHMEEEIASVVAWCKRRYLTKGIAANWFYWDLVPYTDALLKELGLSSHRKKGWKDLLAPALAPDLKGLINEYTQRNTDARAKKSK</sequence>
<keyword evidence="5" id="KW-1185">Reference proteome</keyword>
<dbReference type="Gene3D" id="3.50.50.60">
    <property type="entry name" value="FAD/NAD(P)-binding domain"/>
    <property type="match status" value="2"/>
</dbReference>
<keyword evidence="2" id="KW-0274">FAD</keyword>
<proteinExistence type="predicted"/>
<name>A0A8E2FB36_9PEZI</name>
<gene>
    <name evidence="4" type="ORF">AOQ84DRAFT_225636</name>
</gene>
<evidence type="ECO:0000313" key="5">
    <source>
        <dbReference type="Proteomes" id="UP000250140"/>
    </source>
</evidence>
<dbReference type="PANTHER" id="PTHR23023">
    <property type="entry name" value="DIMETHYLANILINE MONOOXYGENASE"/>
    <property type="match status" value="1"/>
</dbReference>
<organism evidence="4 5">
    <name type="scientific">Glonium stellatum</name>
    <dbReference type="NCBI Taxonomy" id="574774"/>
    <lineage>
        <taxon>Eukaryota</taxon>
        <taxon>Fungi</taxon>
        <taxon>Dikarya</taxon>
        <taxon>Ascomycota</taxon>
        <taxon>Pezizomycotina</taxon>
        <taxon>Dothideomycetes</taxon>
        <taxon>Pleosporomycetidae</taxon>
        <taxon>Gloniales</taxon>
        <taxon>Gloniaceae</taxon>
        <taxon>Glonium</taxon>
    </lineage>
</organism>
<dbReference type="InterPro" id="IPR050346">
    <property type="entry name" value="FMO-like"/>
</dbReference>
<protein>
    <submittedName>
        <fullName evidence="4">FAD/NAD(P)-binding domain-containing protein</fullName>
    </submittedName>
</protein>
<dbReference type="SUPFAM" id="SSF51905">
    <property type="entry name" value="FAD/NAD(P)-binding domain"/>
    <property type="match status" value="2"/>
</dbReference>
<dbReference type="GO" id="GO:0016491">
    <property type="term" value="F:oxidoreductase activity"/>
    <property type="evidence" value="ECO:0007669"/>
    <property type="project" value="UniProtKB-KW"/>
</dbReference>
<dbReference type="AlphaFoldDB" id="A0A8E2FB36"/>
<keyword evidence="1" id="KW-0285">Flavoprotein</keyword>
<dbReference type="InterPro" id="IPR036188">
    <property type="entry name" value="FAD/NAD-bd_sf"/>
</dbReference>
<dbReference type="OrthoDB" id="2915840at2759"/>
<dbReference type="EMBL" id="KV748729">
    <property type="protein sequence ID" value="OCL13376.1"/>
    <property type="molecule type" value="Genomic_DNA"/>
</dbReference>
<keyword evidence="3" id="KW-0560">Oxidoreductase</keyword>
<dbReference type="Pfam" id="PF13738">
    <property type="entry name" value="Pyr_redox_3"/>
    <property type="match status" value="1"/>
</dbReference>
<dbReference type="Proteomes" id="UP000250140">
    <property type="component" value="Unassembled WGS sequence"/>
</dbReference>
<evidence type="ECO:0000313" key="4">
    <source>
        <dbReference type="EMBL" id="OCL13376.1"/>
    </source>
</evidence>
<evidence type="ECO:0000256" key="2">
    <source>
        <dbReference type="ARBA" id="ARBA00022827"/>
    </source>
</evidence>
<evidence type="ECO:0000256" key="1">
    <source>
        <dbReference type="ARBA" id="ARBA00022630"/>
    </source>
</evidence>